<dbReference type="InterPro" id="IPR002716">
    <property type="entry name" value="PIN_dom"/>
</dbReference>
<evidence type="ECO:0000256" key="3">
    <source>
        <dbReference type="ARBA" id="ARBA00022722"/>
    </source>
</evidence>
<keyword evidence="5 8" id="KW-0378">Hydrolase</keyword>
<evidence type="ECO:0000256" key="4">
    <source>
        <dbReference type="ARBA" id="ARBA00022723"/>
    </source>
</evidence>
<organism evidence="10 11">
    <name type="scientific">Methylophilus aquaticus</name>
    <dbReference type="NCBI Taxonomy" id="1971610"/>
    <lineage>
        <taxon>Bacteria</taxon>
        <taxon>Pseudomonadati</taxon>
        <taxon>Pseudomonadota</taxon>
        <taxon>Betaproteobacteria</taxon>
        <taxon>Nitrosomonadales</taxon>
        <taxon>Methylophilaceae</taxon>
        <taxon>Methylophilus</taxon>
    </lineage>
</organism>
<keyword evidence="8" id="KW-0800">Toxin</keyword>
<dbReference type="InterPro" id="IPR050556">
    <property type="entry name" value="Type_II_TA_system_RNase"/>
</dbReference>
<comment type="caution">
    <text evidence="10">The sequence shown here is derived from an EMBL/GenBank/DDBJ whole genome shotgun (WGS) entry which is preliminary data.</text>
</comment>
<evidence type="ECO:0000256" key="7">
    <source>
        <dbReference type="ARBA" id="ARBA00038093"/>
    </source>
</evidence>
<keyword evidence="2 8" id="KW-1277">Toxin-antitoxin system</keyword>
<dbReference type="InterPro" id="IPR022907">
    <property type="entry name" value="VapC_family"/>
</dbReference>
<comment type="similarity">
    <text evidence="7 8">Belongs to the PINc/VapC protein family.</text>
</comment>
<comment type="function">
    <text evidence="8">Toxic component of a toxin-antitoxin (TA) system. An RNase.</text>
</comment>
<keyword evidence="6 8" id="KW-0460">Magnesium</keyword>
<dbReference type="CDD" id="cd09881">
    <property type="entry name" value="PIN_VapC4-5_FitB-like"/>
    <property type="match status" value="1"/>
</dbReference>
<dbReference type="EMBL" id="JAVCAP010000001">
    <property type="protein sequence ID" value="MDP8566436.1"/>
    <property type="molecule type" value="Genomic_DNA"/>
</dbReference>
<keyword evidence="11" id="KW-1185">Reference proteome</keyword>
<dbReference type="Proteomes" id="UP001225906">
    <property type="component" value="Unassembled WGS sequence"/>
</dbReference>
<dbReference type="PANTHER" id="PTHR33653">
    <property type="entry name" value="RIBONUCLEASE VAPC2"/>
    <property type="match status" value="1"/>
</dbReference>
<gene>
    <name evidence="8" type="primary">vapC</name>
    <name evidence="10" type="ORF">Q9291_01115</name>
</gene>
<evidence type="ECO:0000313" key="10">
    <source>
        <dbReference type="EMBL" id="MDP8566436.1"/>
    </source>
</evidence>
<evidence type="ECO:0000259" key="9">
    <source>
        <dbReference type="Pfam" id="PF01850"/>
    </source>
</evidence>
<keyword evidence="4 8" id="KW-0479">Metal-binding</keyword>
<dbReference type="RefSeq" id="WP_306388137.1">
    <property type="nucleotide sequence ID" value="NZ_JAVCAP010000001.1"/>
</dbReference>
<feature type="binding site" evidence="8">
    <location>
        <position position="7"/>
    </location>
    <ligand>
        <name>Mg(2+)</name>
        <dbReference type="ChEBI" id="CHEBI:18420"/>
    </ligand>
</feature>
<evidence type="ECO:0000256" key="6">
    <source>
        <dbReference type="ARBA" id="ARBA00022842"/>
    </source>
</evidence>
<evidence type="ECO:0000256" key="5">
    <source>
        <dbReference type="ARBA" id="ARBA00022801"/>
    </source>
</evidence>
<dbReference type="InterPro" id="IPR029060">
    <property type="entry name" value="PIN-like_dom_sf"/>
</dbReference>
<dbReference type="Pfam" id="PF01850">
    <property type="entry name" value="PIN"/>
    <property type="match status" value="1"/>
</dbReference>
<comment type="cofactor">
    <cofactor evidence="1 8">
        <name>Mg(2+)</name>
        <dbReference type="ChEBI" id="CHEBI:18420"/>
    </cofactor>
</comment>
<reference evidence="11" key="1">
    <citation type="journal article" date="2019" name="Int. J. Syst. Evol. Microbiol.">
        <title>The Global Catalogue of Microorganisms (GCM) 10K type strain sequencing project: providing services to taxonomists for standard genome sequencing and annotation.</title>
        <authorList>
            <consortium name="The Broad Institute Genomics Platform"/>
            <consortium name="The Broad Institute Genome Sequencing Center for Infectious Disease"/>
            <person name="Wu L."/>
            <person name="Ma J."/>
        </authorList>
    </citation>
    <scope>NUCLEOTIDE SEQUENCE [LARGE SCALE GENOMIC DNA]</scope>
    <source>
        <strain evidence="11">VKM B-3159</strain>
    </source>
</reference>
<feature type="binding site" evidence="8">
    <location>
        <position position="100"/>
    </location>
    <ligand>
        <name>Mg(2+)</name>
        <dbReference type="ChEBI" id="CHEBI:18420"/>
    </ligand>
</feature>
<proteinExistence type="inferred from homology"/>
<dbReference type="PANTHER" id="PTHR33653:SF1">
    <property type="entry name" value="RIBONUCLEASE VAPC2"/>
    <property type="match status" value="1"/>
</dbReference>
<evidence type="ECO:0000256" key="1">
    <source>
        <dbReference type="ARBA" id="ARBA00001946"/>
    </source>
</evidence>
<dbReference type="EC" id="3.1.-.-" evidence="8"/>
<dbReference type="Gene3D" id="3.40.50.1010">
    <property type="entry name" value="5'-nuclease"/>
    <property type="match status" value="1"/>
</dbReference>
<dbReference type="SUPFAM" id="SSF88723">
    <property type="entry name" value="PIN domain-like"/>
    <property type="match status" value="1"/>
</dbReference>
<keyword evidence="3 8" id="KW-0540">Nuclease</keyword>
<evidence type="ECO:0000313" key="11">
    <source>
        <dbReference type="Proteomes" id="UP001225906"/>
    </source>
</evidence>
<name>A0ABT9JPC7_9PROT</name>
<evidence type="ECO:0000256" key="2">
    <source>
        <dbReference type="ARBA" id="ARBA00022649"/>
    </source>
</evidence>
<evidence type="ECO:0000256" key="8">
    <source>
        <dbReference type="HAMAP-Rule" id="MF_00265"/>
    </source>
</evidence>
<sequence>MIRYLADTNIIGYFTRQQHIALQQRVEHTLKAHELAISVVTRAEIRYGQALLNANDKRHTTIDLLLEATPTLVWTTQAADLYGTINAQLRKTGLPIGDLDVMIAAHALSENLILVTHNTKHFERIEGLKMEDWTQ</sequence>
<protein>
    <recommendedName>
        <fullName evidence="8">Ribonuclease VapC</fullName>
        <shortName evidence="8">RNase VapC</shortName>
        <ecNumber evidence="8">3.1.-.-</ecNumber>
    </recommendedName>
    <alternativeName>
        <fullName evidence="8">Toxin VapC</fullName>
    </alternativeName>
</protein>
<feature type="domain" description="PIN" evidence="9">
    <location>
        <begin position="4"/>
        <end position="126"/>
    </location>
</feature>
<accession>A0ABT9JPC7</accession>
<dbReference type="HAMAP" id="MF_00265">
    <property type="entry name" value="VapC_Nob1"/>
    <property type="match status" value="1"/>
</dbReference>